<dbReference type="Gene3D" id="3.40.50.200">
    <property type="entry name" value="Peptidase S8/S53 domain"/>
    <property type="match status" value="1"/>
</dbReference>
<dbReference type="PANTHER" id="PTHR43806:SF11">
    <property type="entry name" value="CEREVISIN-RELATED"/>
    <property type="match status" value="1"/>
</dbReference>
<feature type="region of interest" description="Disordered" evidence="6">
    <location>
        <begin position="355"/>
        <end position="398"/>
    </location>
</feature>
<evidence type="ECO:0000256" key="3">
    <source>
        <dbReference type="ARBA" id="ARBA00022801"/>
    </source>
</evidence>
<dbReference type="KEGG" id="sbro:GQF42_31245"/>
<reference evidence="9 10" key="1">
    <citation type="submission" date="2019-12" db="EMBL/GenBank/DDBJ databases">
        <title>Streptomyces sp. strain T44 isolated from rhizosphere soil of Broussonetia papyrifera.</title>
        <authorList>
            <person name="Mo P."/>
        </authorList>
    </citation>
    <scope>NUCLEOTIDE SEQUENCE [LARGE SCALE GENOMIC DNA]</scope>
    <source>
        <strain evidence="9 10">T44</strain>
    </source>
</reference>
<dbReference type="PRINTS" id="PR00723">
    <property type="entry name" value="SUBTILISIN"/>
</dbReference>
<dbReference type="Pfam" id="PF00082">
    <property type="entry name" value="Peptidase_S8"/>
    <property type="match status" value="1"/>
</dbReference>
<proteinExistence type="inferred from homology"/>
<organism evidence="9 10">
    <name type="scientific">Streptomyces broussonetiae</name>
    <dbReference type="NCBI Taxonomy" id="2686304"/>
    <lineage>
        <taxon>Bacteria</taxon>
        <taxon>Bacillati</taxon>
        <taxon>Actinomycetota</taxon>
        <taxon>Actinomycetes</taxon>
        <taxon>Kitasatosporales</taxon>
        <taxon>Streptomycetaceae</taxon>
        <taxon>Streptomyces</taxon>
    </lineage>
</organism>
<feature type="active site" description="Charge relay system" evidence="5">
    <location>
        <position position="113"/>
    </location>
</feature>
<protein>
    <submittedName>
        <fullName evidence="9">S8 family serine peptidase</fullName>
    </submittedName>
</protein>
<feature type="active site" description="Charge relay system" evidence="5">
    <location>
        <position position="79"/>
    </location>
</feature>
<dbReference type="GO" id="GO:0004252">
    <property type="term" value="F:serine-type endopeptidase activity"/>
    <property type="evidence" value="ECO:0007669"/>
    <property type="project" value="UniProtKB-UniRule"/>
</dbReference>
<evidence type="ECO:0000313" key="10">
    <source>
        <dbReference type="Proteomes" id="UP000436138"/>
    </source>
</evidence>
<evidence type="ECO:0000256" key="2">
    <source>
        <dbReference type="ARBA" id="ARBA00022670"/>
    </source>
</evidence>
<gene>
    <name evidence="9" type="ORF">GQF42_31245</name>
</gene>
<dbReference type="GO" id="GO:0006508">
    <property type="term" value="P:proteolysis"/>
    <property type="evidence" value="ECO:0007669"/>
    <property type="project" value="UniProtKB-KW"/>
</dbReference>
<keyword evidence="10" id="KW-1185">Reference proteome</keyword>
<evidence type="ECO:0000313" key="9">
    <source>
        <dbReference type="EMBL" id="QHA07184.1"/>
    </source>
</evidence>
<name>A0A6I6N6T4_9ACTN</name>
<keyword evidence="3 5" id="KW-0378">Hydrolase</keyword>
<feature type="transmembrane region" description="Helical" evidence="7">
    <location>
        <begin position="404"/>
        <end position="424"/>
    </location>
</feature>
<keyword evidence="7" id="KW-1133">Transmembrane helix</keyword>
<feature type="active site" description="Charge relay system" evidence="5">
    <location>
        <position position="274"/>
    </location>
</feature>
<dbReference type="InterPro" id="IPR036852">
    <property type="entry name" value="Peptidase_S8/S53_dom_sf"/>
</dbReference>
<keyword evidence="2 5" id="KW-0645">Protease</keyword>
<dbReference type="InterPro" id="IPR050131">
    <property type="entry name" value="Peptidase_S8_subtilisin-like"/>
</dbReference>
<feature type="transmembrane region" description="Helical" evidence="7">
    <location>
        <begin position="25"/>
        <end position="45"/>
    </location>
</feature>
<dbReference type="InterPro" id="IPR015500">
    <property type="entry name" value="Peptidase_S8_subtilisin-rel"/>
</dbReference>
<evidence type="ECO:0000259" key="8">
    <source>
        <dbReference type="Pfam" id="PF00082"/>
    </source>
</evidence>
<evidence type="ECO:0000256" key="7">
    <source>
        <dbReference type="SAM" id="Phobius"/>
    </source>
</evidence>
<feature type="domain" description="Peptidase S8/S53" evidence="8">
    <location>
        <begin position="70"/>
        <end position="323"/>
    </location>
</feature>
<keyword evidence="4 5" id="KW-0720">Serine protease</keyword>
<dbReference type="PANTHER" id="PTHR43806">
    <property type="entry name" value="PEPTIDASE S8"/>
    <property type="match status" value="1"/>
</dbReference>
<evidence type="ECO:0000256" key="5">
    <source>
        <dbReference type="PROSITE-ProRule" id="PRU01240"/>
    </source>
</evidence>
<evidence type="ECO:0000256" key="6">
    <source>
        <dbReference type="SAM" id="MobiDB-lite"/>
    </source>
</evidence>
<dbReference type="InterPro" id="IPR023827">
    <property type="entry name" value="Peptidase_S8_Asp-AS"/>
</dbReference>
<dbReference type="AlphaFoldDB" id="A0A6I6N6T4"/>
<dbReference type="PROSITE" id="PS00136">
    <property type="entry name" value="SUBTILASE_ASP"/>
    <property type="match status" value="1"/>
</dbReference>
<dbReference type="SUPFAM" id="SSF52743">
    <property type="entry name" value="Subtilisin-like"/>
    <property type="match status" value="1"/>
</dbReference>
<dbReference type="InterPro" id="IPR000209">
    <property type="entry name" value="Peptidase_S8/S53_dom"/>
</dbReference>
<dbReference type="PROSITE" id="PS51892">
    <property type="entry name" value="SUBTILASE"/>
    <property type="match status" value="1"/>
</dbReference>
<accession>A0A6I6N6T4</accession>
<evidence type="ECO:0000256" key="1">
    <source>
        <dbReference type="ARBA" id="ARBA00011073"/>
    </source>
</evidence>
<evidence type="ECO:0000256" key="4">
    <source>
        <dbReference type="ARBA" id="ARBA00022825"/>
    </source>
</evidence>
<sequence length="430" mass="44074">MKSGISRRAEQAELRRVHRGRRVRAVGAVVGALTVVTVGLAPGAAASDEQSKQWYLGPMQAEQMWKVSTGKGVKIAVIDSGVNANVPSLKGQVLTDEVPKAVAYHPTDDYAGHGTSMAELIAGTGAGGGLKGLAPGAKIVPYRVKLEGIKGAKEEARTPEPAQALRAAADTDVKIINISFGGMSLDEDEAAVKYALSKGKLLIAAVGNDGKNGHADYPASYPYVLGVASVGKSLTVSSFSSSGGHADLAAPGEGYPGYCEGGTVRYCDNREGTSPATALTSAAAALIWSAHPDWTVYQVERALLDTAGRTWPKDKPSKYLGYGVIRPRVVLADKNYDPGPANVDPLQKQDGQEWASVAPVAPKVSSSPSASAPSQAQQKGSTGGTSAAGSSAGSSNGGSSNTTWIALGAVGVVVVIGGGAWALARARRAR</sequence>
<keyword evidence="7" id="KW-0812">Transmembrane</keyword>
<dbReference type="Proteomes" id="UP000436138">
    <property type="component" value="Chromosome"/>
</dbReference>
<comment type="similarity">
    <text evidence="1 5">Belongs to the peptidase S8 family.</text>
</comment>
<dbReference type="EMBL" id="CP047020">
    <property type="protein sequence ID" value="QHA07184.1"/>
    <property type="molecule type" value="Genomic_DNA"/>
</dbReference>
<keyword evidence="7" id="KW-0472">Membrane</keyword>